<dbReference type="Pfam" id="PF19091">
    <property type="entry name" value="DUF5779"/>
    <property type="match status" value="1"/>
</dbReference>
<sequence length="161" mass="17515">MKSIRRTGAANVYTIRQYETAIGTETAVRTTSSSSIKPVTFHERDPIVSLSMRGTFLPSRSKEGHMSDFDLDLRTVEEHIDEELEIEGSIILDVLDGSTPAEEWLEAISKGNVLVLAVDGEVNELAAGFARDVKGSGGNLIHFRGFLLVTPPGVDVDTGRL</sequence>
<dbReference type="EMBL" id="CP027033">
    <property type="protein sequence ID" value="AXR80830.1"/>
    <property type="molecule type" value="Genomic_DNA"/>
</dbReference>
<reference evidence="2" key="1">
    <citation type="submission" date="2018-02" db="EMBL/GenBank/DDBJ databases">
        <title>Phenotypic and genomic properties of facultatively anaerobic sulfur-reducing natronoarchaea from hypersaline soda lakes.</title>
        <authorList>
            <person name="Sorokin D.Y."/>
            <person name="Kublanov I.V."/>
            <person name="Roman P."/>
            <person name="Sinninghe Damste J.S."/>
            <person name="Golyshin P.N."/>
            <person name="Rojo D."/>
            <person name="Ciordia S."/>
            <person name="Mena M.D.C."/>
            <person name="Ferrer M."/>
            <person name="Messina E."/>
            <person name="Smedile F."/>
            <person name="La Spada G."/>
            <person name="La Cono V."/>
            <person name="Yakimov M.M."/>
        </authorList>
    </citation>
    <scope>NUCLEOTIDE SEQUENCE [LARGE SCALE GENOMIC DNA]</scope>
    <source>
        <strain evidence="2">AArc-Mg</strain>
    </source>
</reference>
<dbReference type="Proteomes" id="UP000258613">
    <property type="component" value="Chromosome"/>
</dbReference>
<name>A0A346PMT5_9EURY</name>
<evidence type="ECO:0000313" key="1">
    <source>
        <dbReference type="EMBL" id="AXR80830.1"/>
    </source>
</evidence>
<gene>
    <name evidence="1" type="ORF">AArcMg_0809</name>
</gene>
<dbReference type="InterPro" id="IPR043931">
    <property type="entry name" value="DUF5779"/>
</dbReference>
<dbReference type="AlphaFoldDB" id="A0A346PMT5"/>
<evidence type="ECO:0000313" key="2">
    <source>
        <dbReference type="Proteomes" id="UP000258613"/>
    </source>
</evidence>
<protein>
    <submittedName>
        <fullName evidence="1">Uncharacterized protein</fullName>
    </submittedName>
</protein>
<proteinExistence type="predicted"/>
<keyword evidence="2" id="KW-1185">Reference proteome</keyword>
<accession>A0A346PMT5</accession>
<organism evidence="1 2">
    <name type="scientific">Natrarchaeobaculum sulfurireducens</name>
    <dbReference type="NCBI Taxonomy" id="2044521"/>
    <lineage>
        <taxon>Archaea</taxon>
        <taxon>Methanobacteriati</taxon>
        <taxon>Methanobacteriota</taxon>
        <taxon>Stenosarchaea group</taxon>
        <taxon>Halobacteria</taxon>
        <taxon>Halobacteriales</taxon>
        <taxon>Natrialbaceae</taxon>
        <taxon>Natrarchaeobaculum</taxon>
    </lineage>
</organism>
<dbReference type="KEGG" id="nag:AArcMg_0809"/>